<sequence>MGAMTVTDRREAVRRDQENAQGVLILDALFAPIGPYCDRKSQVSELVLSASLPDPQVLCPTFVDEGERLMCECSSPNDVNIPTITWPGHSDTYILDKDNISRHDNGTIFICRMESNGQISTAIYTLQVAYDQSDVTDQSSVSSTVTIDSVNATGWETYCICTAEWEPGKCNITYELNNSAIVYIEYAATILNFTINNSSDVVEMNQSDHTTATLECTSLGQPTPELRMTRHGEEIQGNVIKSSGYVENVLVISDVTCEDMGTYMCLADNGQQDTRSVRLIVNCAPTLIDHEGDSNLPEMAVNGLFLSMVAHPVPYSFSWEHTRQSDNNGTRNIATLFLVTCVNSGHLEYLVTCEIHAVNLSETEAGLYSVSLSNGYGEYTYNFKISGDQGLTQEDESSPEGGIDDIIISLSVVGGLAFFVLLFIGIKTALSCVSK</sequence>
<dbReference type="Proteomes" id="UP001519460">
    <property type="component" value="Unassembled WGS sequence"/>
</dbReference>
<dbReference type="InterPro" id="IPR007110">
    <property type="entry name" value="Ig-like_dom"/>
</dbReference>
<keyword evidence="3" id="KW-0472">Membrane</keyword>
<evidence type="ECO:0000313" key="5">
    <source>
        <dbReference type="EMBL" id="KAK7460339.1"/>
    </source>
</evidence>
<dbReference type="EMBL" id="JACVVK020000651">
    <property type="protein sequence ID" value="KAK7460339.1"/>
    <property type="molecule type" value="Genomic_DNA"/>
</dbReference>
<feature type="transmembrane region" description="Helical" evidence="3">
    <location>
        <begin position="406"/>
        <end position="426"/>
    </location>
</feature>
<dbReference type="AlphaFoldDB" id="A0ABD0J4U4"/>
<feature type="domain" description="Ig-like" evidence="4">
    <location>
        <begin position="211"/>
        <end position="278"/>
    </location>
</feature>
<keyword evidence="3" id="KW-1133">Transmembrane helix</keyword>
<evidence type="ECO:0000256" key="3">
    <source>
        <dbReference type="SAM" id="Phobius"/>
    </source>
</evidence>
<dbReference type="InterPro" id="IPR013783">
    <property type="entry name" value="Ig-like_fold"/>
</dbReference>
<dbReference type="SUPFAM" id="SSF48726">
    <property type="entry name" value="Immunoglobulin"/>
    <property type="match status" value="1"/>
</dbReference>
<gene>
    <name evidence="5" type="ORF">BaRGS_00038897</name>
</gene>
<dbReference type="PANTHER" id="PTHR44170:SF6">
    <property type="entry name" value="CONTACTIN"/>
    <property type="match status" value="1"/>
</dbReference>
<comment type="caution">
    <text evidence="5">The sequence shown here is derived from an EMBL/GenBank/DDBJ whole genome shotgun (WGS) entry which is preliminary data.</text>
</comment>
<evidence type="ECO:0000256" key="2">
    <source>
        <dbReference type="ARBA" id="ARBA00023157"/>
    </source>
</evidence>
<dbReference type="PANTHER" id="PTHR44170">
    <property type="entry name" value="PROTEIN SIDEKICK"/>
    <property type="match status" value="1"/>
</dbReference>
<dbReference type="Pfam" id="PF13927">
    <property type="entry name" value="Ig_3"/>
    <property type="match status" value="1"/>
</dbReference>
<evidence type="ECO:0000313" key="6">
    <source>
        <dbReference type="Proteomes" id="UP001519460"/>
    </source>
</evidence>
<proteinExistence type="predicted"/>
<keyword evidence="2" id="KW-1015">Disulfide bond</keyword>
<feature type="non-terminal residue" evidence="5">
    <location>
        <position position="435"/>
    </location>
</feature>
<keyword evidence="1" id="KW-0677">Repeat</keyword>
<keyword evidence="3" id="KW-0812">Transmembrane</keyword>
<organism evidence="5 6">
    <name type="scientific">Batillaria attramentaria</name>
    <dbReference type="NCBI Taxonomy" id="370345"/>
    <lineage>
        <taxon>Eukaryota</taxon>
        <taxon>Metazoa</taxon>
        <taxon>Spiralia</taxon>
        <taxon>Lophotrochozoa</taxon>
        <taxon>Mollusca</taxon>
        <taxon>Gastropoda</taxon>
        <taxon>Caenogastropoda</taxon>
        <taxon>Sorbeoconcha</taxon>
        <taxon>Cerithioidea</taxon>
        <taxon>Batillariidae</taxon>
        <taxon>Batillaria</taxon>
    </lineage>
</organism>
<dbReference type="SMART" id="SM00408">
    <property type="entry name" value="IGc2"/>
    <property type="match status" value="1"/>
</dbReference>
<feature type="domain" description="Ig-like" evidence="4">
    <location>
        <begin position="55"/>
        <end position="142"/>
    </location>
</feature>
<keyword evidence="6" id="KW-1185">Reference proteome</keyword>
<dbReference type="GO" id="GO:0016020">
    <property type="term" value="C:membrane"/>
    <property type="evidence" value="ECO:0007669"/>
    <property type="project" value="UniProtKB-SubCell"/>
</dbReference>
<reference evidence="5 6" key="1">
    <citation type="journal article" date="2023" name="Sci. Data">
        <title>Genome assembly of the Korean intertidal mud-creeper Batillaria attramentaria.</title>
        <authorList>
            <person name="Patra A.K."/>
            <person name="Ho P.T."/>
            <person name="Jun S."/>
            <person name="Lee S.J."/>
            <person name="Kim Y."/>
            <person name="Won Y.J."/>
        </authorList>
    </citation>
    <scope>NUCLEOTIDE SEQUENCE [LARGE SCALE GENOMIC DNA]</scope>
    <source>
        <strain evidence="5">Wonlab-2016</strain>
    </source>
</reference>
<protein>
    <recommendedName>
        <fullName evidence="4">Ig-like domain-containing protein</fullName>
    </recommendedName>
</protein>
<dbReference type="InterPro" id="IPR003598">
    <property type="entry name" value="Ig_sub2"/>
</dbReference>
<dbReference type="InterPro" id="IPR036179">
    <property type="entry name" value="Ig-like_dom_sf"/>
</dbReference>
<name>A0ABD0J4U4_9CAEN</name>
<evidence type="ECO:0000256" key="1">
    <source>
        <dbReference type="ARBA" id="ARBA00022737"/>
    </source>
</evidence>
<accession>A0ABD0J4U4</accession>
<dbReference type="PROSITE" id="PS50835">
    <property type="entry name" value="IG_LIKE"/>
    <property type="match status" value="2"/>
</dbReference>
<dbReference type="Gene3D" id="2.60.40.10">
    <property type="entry name" value="Immunoglobulins"/>
    <property type="match status" value="1"/>
</dbReference>
<evidence type="ECO:0000259" key="4">
    <source>
        <dbReference type="PROSITE" id="PS50835"/>
    </source>
</evidence>